<accession>A2A051</accession>
<keyword evidence="2" id="KW-1185">Reference proteome</keyword>
<dbReference type="AlphaFoldDB" id="A2A051"/>
<reference evidence="1 2" key="1">
    <citation type="submission" date="2007-01" db="EMBL/GenBank/DDBJ databases">
        <authorList>
            <person name="Haygood M."/>
            <person name="Podell S."/>
            <person name="Anderson C."/>
            <person name="Hopkinson B."/>
            <person name="Roe K."/>
            <person name="Barbeau K."/>
            <person name="Gaasterland T."/>
            <person name="Ferriera S."/>
            <person name="Johnson J."/>
            <person name="Kravitz S."/>
            <person name="Beeson K."/>
            <person name="Sutton G."/>
            <person name="Rogers Y.-H."/>
            <person name="Friedman R."/>
            <person name="Frazier M."/>
            <person name="Venter J.C."/>
        </authorList>
    </citation>
    <scope>NUCLEOTIDE SEQUENCE [LARGE SCALE GENOMIC DNA]</scope>
    <source>
        <strain evidence="1 2">ATCC 23134</strain>
    </source>
</reference>
<protein>
    <submittedName>
        <fullName evidence="1">Uncharacterized protein</fullName>
    </submittedName>
</protein>
<dbReference type="Proteomes" id="UP000004095">
    <property type="component" value="Unassembled WGS sequence"/>
</dbReference>
<dbReference type="EMBL" id="AAWS01000091">
    <property type="protein sequence ID" value="EAY23989.1"/>
    <property type="molecule type" value="Genomic_DNA"/>
</dbReference>
<gene>
    <name evidence="1" type="ORF">M23134_04937</name>
</gene>
<proteinExistence type="predicted"/>
<evidence type="ECO:0000313" key="2">
    <source>
        <dbReference type="Proteomes" id="UP000004095"/>
    </source>
</evidence>
<organism evidence="1 2">
    <name type="scientific">Microscilla marina ATCC 23134</name>
    <dbReference type="NCBI Taxonomy" id="313606"/>
    <lineage>
        <taxon>Bacteria</taxon>
        <taxon>Pseudomonadati</taxon>
        <taxon>Bacteroidota</taxon>
        <taxon>Cytophagia</taxon>
        <taxon>Cytophagales</taxon>
        <taxon>Microscillaceae</taxon>
        <taxon>Microscilla</taxon>
    </lineage>
</organism>
<comment type="caution">
    <text evidence="1">The sequence shown here is derived from an EMBL/GenBank/DDBJ whole genome shotgun (WGS) entry which is preliminary data.</text>
</comment>
<name>A2A051_MICM2</name>
<sequence>MFYLANSTRATAIATKLLGRFEQCQPSKQQVNNCVGLIVYCNKSNQTYKYYD</sequence>
<evidence type="ECO:0000313" key="1">
    <source>
        <dbReference type="EMBL" id="EAY23989.1"/>
    </source>
</evidence>